<organism evidence="1 2">
    <name type="scientific">Allisonella histaminiformans</name>
    <dbReference type="NCBI Taxonomy" id="209880"/>
    <lineage>
        <taxon>Bacteria</taxon>
        <taxon>Bacillati</taxon>
        <taxon>Bacillota</taxon>
        <taxon>Negativicutes</taxon>
        <taxon>Veillonellales</taxon>
        <taxon>Veillonellaceae</taxon>
        <taxon>Allisonella</taxon>
    </lineage>
</organism>
<keyword evidence="2" id="KW-1185">Reference proteome</keyword>
<accession>A0A1G5VCX3</accession>
<evidence type="ECO:0000313" key="2">
    <source>
        <dbReference type="Proteomes" id="UP000199689"/>
    </source>
</evidence>
<dbReference type="RefSeq" id="WP_091363583.1">
    <property type="nucleotide sequence ID" value="NZ_FMXA01000006.1"/>
</dbReference>
<protein>
    <submittedName>
        <fullName evidence="1">Uncharacterized protein</fullName>
    </submittedName>
</protein>
<name>A0A1G5VCX3_9FIRM</name>
<dbReference type="AlphaFoldDB" id="A0A1G5VCX3"/>
<gene>
    <name evidence="1" type="ORF">SAMN02910343_00545</name>
</gene>
<dbReference type="Proteomes" id="UP000199689">
    <property type="component" value="Unassembled WGS sequence"/>
</dbReference>
<proteinExistence type="predicted"/>
<evidence type="ECO:0000313" key="1">
    <source>
        <dbReference type="EMBL" id="SDA43634.1"/>
    </source>
</evidence>
<reference evidence="1 2" key="1">
    <citation type="submission" date="2016-10" db="EMBL/GenBank/DDBJ databases">
        <authorList>
            <person name="de Groot N.N."/>
        </authorList>
    </citation>
    <scope>NUCLEOTIDE SEQUENCE [LARGE SCALE GENOMIC DNA]</scope>
    <source>
        <strain evidence="1 2">DSM 15230</strain>
    </source>
</reference>
<sequence>MLINTMEEENLSEGMVSQITVEYKMFGSDKMELMEGIGRAIRRIYYGVCGMLMKNPYFLTKENYSPVDMAGIHQLAGIIVDLTLSGHDGRIVCRDGSSGFGSYQGCGRIHLKMKRDKQLVGTSIEVIVK</sequence>
<dbReference type="EMBL" id="FMXA01000006">
    <property type="protein sequence ID" value="SDA43634.1"/>
    <property type="molecule type" value="Genomic_DNA"/>
</dbReference>
<dbReference type="GeneID" id="87755586"/>